<evidence type="ECO:0000313" key="5">
    <source>
        <dbReference type="EMBL" id="PWW43780.1"/>
    </source>
</evidence>
<dbReference type="Proteomes" id="UP000247078">
    <property type="component" value="Unassembled WGS sequence"/>
</dbReference>
<keyword evidence="3" id="KW-0238">DNA-binding</keyword>
<dbReference type="InterPro" id="IPR013324">
    <property type="entry name" value="RNA_pol_sigma_r3/r4-like"/>
</dbReference>
<dbReference type="RefSeq" id="WP_109998302.1">
    <property type="nucleotide sequence ID" value="NZ_QGTZ01000002.1"/>
</dbReference>
<dbReference type="SUPFAM" id="SSF88659">
    <property type="entry name" value="Sigma3 and sigma4 domains of RNA polymerase sigma factors"/>
    <property type="match status" value="1"/>
</dbReference>
<evidence type="ECO:0000256" key="4">
    <source>
        <dbReference type="ARBA" id="ARBA00023163"/>
    </source>
</evidence>
<protein>
    <submittedName>
        <fullName evidence="5">RNA polymerase primary sigma factor/RNA polymerase sporulation-specific sigma factor</fullName>
    </submittedName>
</protein>
<dbReference type="InterPro" id="IPR016032">
    <property type="entry name" value="Sig_transdc_resp-reg_C-effctor"/>
</dbReference>
<proteinExistence type="predicted"/>
<dbReference type="GO" id="GO:0003677">
    <property type="term" value="F:DNA binding"/>
    <property type="evidence" value="ECO:0007669"/>
    <property type="project" value="UniProtKB-KW"/>
</dbReference>
<dbReference type="Gene3D" id="1.20.140.160">
    <property type="match status" value="1"/>
</dbReference>
<comment type="caution">
    <text evidence="5">The sequence shown here is derived from an EMBL/GenBank/DDBJ whole genome shotgun (WGS) entry which is preliminary data.</text>
</comment>
<organism evidence="5 6">
    <name type="scientific">Paenibacillus pabuli</name>
    <dbReference type="NCBI Taxonomy" id="1472"/>
    <lineage>
        <taxon>Bacteria</taxon>
        <taxon>Bacillati</taxon>
        <taxon>Bacillota</taxon>
        <taxon>Bacilli</taxon>
        <taxon>Bacillales</taxon>
        <taxon>Paenibacillaceae</taxon>
        <taxon>Paenibacillus</taxon>
    </lineage>
</organism>
<name>A0A855YH30_9BACL</name>
<accession>A0A855YH30</accession>
<evidence type="ECO:0000256" key="1">
    <source>
        <dbReference type="ARBA" id="ARBA00023015"/>
    </source>
</evidence>
<dbReference type="InterPro" id="IPR013325">
    <property type="entry name" value="RNA_pol_sigma_r2"/>
</dbReference>
<dbReference type="AlphaFoldDB" id="A0A855YH30"/>
<dbReference type="PANTHER" id="PTHR30385:SF1">
    <property type="entry name" value="RNA POLYMERASE SIGMA-H FACTOR"/>
    <property type="match status" value="1"/>
</dbReference>
<gene>
    <name evidence="5" type="ORF">DET56_1026</name>
</gene>
<keyword evidence="2" id="KW-0731">Sigma factor</keyword>
<dbReference type="GO" id="GO:0006352">
    <property type="term" value="P:DNA-templated transcription initiation"/>
    <property type="evidence" value="ECO:0007669"/>
    <property type="project" value="InterPro"/>
</dbReference>
<evidence type="ECO:0000256" key="2">
    <source>
        <dbReference type="ARBA" id="ARBA00023082"/>
    </source>
</evidence>
<evidence type="ECO:0000256" key="3">
    <source>
        <dbReference type="ARBA" id="ARBA00023125"/>
    </source>
</evidence>
<dbReference type="Gene3D" id="1.20.120.1810">
    <property type="match status" value="1"/>
</dbReference>
<sequence length="319" mass="37604">MLSPNYLHLRQDNLKDMHNIELLKACKEDRELMGEFLKANRDFIFSIIKHFKGSVEELVSKFRITEDELYQHACIGILTSIRDFDFDRGIKFTTFVVRPILWEINQLLYSDSQSVRLSRGAVDLIKRMAEIEESLGYRPTEDEMSELLNVTVERYREIAMFSDELEHYDGMENFEFANKDERSIEEEVTNRLYVKQLLEDPMFTDFEKKVMCLVLEDASNNNTQIAERLNVYPMTINRTLARIRSKIESRKSDVKEEKTKIPSKYEREISILAQETKERNENLCIEDITELLEVCGYDTSTYSTRVLYYIRQKASQQGA</sequence>
<keyword evidence="4" id="KW-0804">Transcription</keyword>
<dbReference type="PANTHER" id="PTHR30385">
    <property type="entry name" value="SIGMA FACTOR F FLAGELLAR"/>
    <property type="match status" value="1"/>
</dbReference>
<keyword evidence="1" id="KW-0805">Transcription regulation</keyword>
<dbReference type="GO" id="GO:0016987">
    <property type="term" value="F:sigma factor activity"/>
    <property type="evidence" value="ECO:0007669"/>
    <property type="project" value="UniProtKB-KW"/>
</dbReference>
<dbReference type="SUPFAM" id="SSF46894">
    <property type="entry name" value="C-terminal effector domain of the bipartite response regulators"/>
    <property type="match status" value="1"/>
</dbReference>
<dbReference type="EMBL" id="QGTZ01000002">
    <property type="protein sequence ID" value="PWW43780.1"/>
    <property type="molecule type" value="Genomic_DNA"/>
</dbReference>
<reference evidence="5 6" key="1">
    <citation type="submission" date="2018-05" db="EMBL/GenBank/DDBJ databases">
        <title>Freshwater and sediment microbial communities from various areas in North America, analyzing microbe dynamics in response to fracking.</title>
        <authorList>
            <person name="Lamendella R."/>
        </authorList>
    </citation>
    <scope>NUCLEOTIDE SEQUENCE [LARGE SCALE GENOMIC DNA]</scope>
    <source>
        <strain evidence="5 6">DB-3</strain>
    </source>
</reference>
<evidence type="ECO:0000313" key="6">
    <source>
        <dbReference type="Proteomes" id="UP000247078"/>
    </source>
</evidence>
<dbReference type="SUPFAM" id="SSF88946">
    <property type="entry name" value="Sigma2 domain of RNA polymerase sigma factors"/>
    <property type="match status" value="1"/>
</dbReference>